<dbReference type="PANTHER" id="PTHR43899">
    <property type="entry name" value="RH59310P"/>
    <property type="match status" value="1"/>
</dbReference>
<evidence type="ECO:0000256" key="2">
    <source>
        <dbReference type="ARBA" id="ARBA00006484"/>
    </source>
</evidence>
<dbReference type="InterPro" id="IPR002347">
    <property type="entry name" value="SDR_fam"/>
</dbReference>
<evidence type="ECO:0000256" key="3">
    <source>
        <dbReference type="ARBA" id="ARBA00023002"/>
    </source>
</evidence>
<keyword evidence="3 6" id="KW-0560">Oxidoreductase</keyword>
<comment type="similarity">
    <text evidence="2 4">Belongs to the short-chain dehydrogenases/reductases (SDR) family.</text>
</comment>
<dbReference type="InterPro" id="IPR020904">
    <property type="entry name" value="Sc_DH/Rdtase_CS"/>
</dbReference>
<dbReference type="PANTHER" id="PTHR43899:SF13">
    <property type="entry name" value="RH59310P"/>
    <property type="match status" value="1"/>
</dbReference>
<feature type="region of interest" description="Disordered" evidence="5">
    <location>
        <begin position="253"/>
        <end position="274"/>
    </location>
</feature>
<dbReference type="PIRSF" id="PIRSF000126">
    <property type="entry name" value="11-beta-HSD1"/>
    <property type="match status" value="1"/>
</dbReference>
<dbReference type="GO" id="GO:0016491">
    <property type="term" value="F:oxidoreductase activity"/>
    <property type="evidence" value="ECO:0007669"/>
    <property type="project" value="UniProtKB-KW"/>
</dbReference>
<dbReference type="PRINTS" id="PR00080">
    <property type="entry name" value="SDRFAMILY"/>
</dbReference>
<dbReference type="Gene3D" id="3.40.50.720">
    <property type="entry name" value="NAD(P)-binding Rossmann-like Domain"/>
    <property type="match status" value="1"/>
</dbReference>
<reference evidence="6 7" key="1">
    <citation type="submission" date="2016-07" db="EMBL/GenBank/DDBJ databases">
        <title>Draft Genome Sequence of Methylobrevis pamukkalensis PK2.</title>
        <authorList>
            <person name="Vasilenko O.V."/>
            <person name="Doronina N.V."/>
            <person name="Shmareva M.N."/>
            <person name="Tarlachkov S.V."/>
            <person name="Mustakhimov I."/>
            <person name="Trotsenko Y.A."/>
        </authorList>
    </citation>
    <scope>NUCLEOTIDE SEQUENCE [LARGE SCALE GENOMIC DNA]</scope>
    <source>
        <strain evidence="6 7">PK2</strain>
    </source>
</reference>
<proteinExistence type="inferred from homology"/>
<dbReference type="EMBL" id="MCRJ01000019">
    <property type="protein sequence ID" value="ODN71528.1"/>
    <property type="molecule type" value="Genomic_DNA"/>
</dbReference>
<dbReference type="PRINTS" id="PR00081">
    <property type="entry name" value="GDHRDH"/>
</dbReference>
<comment type="subcellular location">
    <subcellularLocation>
        <location evidence="1">Endoplasmic reticulum</location>
    </subcellularLocation>
</comment>
<keyword evidence="7" id="KW-1185">Reference proteome</keyword>
<dbReference type="PATRIC" id="fig|1439726.3.peg.1183"/>
<dbReference type="Pfam" id="PF00106">
    <property type="entry name" value="adh_short"/>
    <property type="match status" value="1"/>
</dbReference>
<evidence type="ECO:0000313" key="6">
    <source>
        <dbReference type="EMBL" id="ODN71528.1"/>
    </source>
</evidence>
<evidence type="ECO:0000313" key="7">
    <source>
        <dbReference type="Proteomes" id="UP000094622"/>
    </source>
</evidence>
<dbReference type="SUPFAM" id="SSF51735">
    <property type="entry name" value="NAD(P)-binding Rossmann-fold domains"/>
    <property type="match status" value="1"/>
</dbReference>
<gene>
    <name evidence="6" type="ORF">A6302_01132</name>
</gene>
<comment type="caution">
    <text evidence="6">The sequence shown here is derived from an EMBL/GenBank/DDBJ whole genome shotgun (WGS) entry which is preliminary data.</text>
</comment>
<evidence type="ECO:0000256" key="4">
    <source>
        <dbReference type="RuleBase" id="RU000363"/>
    </source>
</evidence>
<dbReference type="CDD" id="cd05233">
    <property type="entry name" value="SDR_c"/>
    <property type="match status" value="1"/>
</dbReference>
<dbReference type="EC" id="1.-.-.-" evidence="6"/>
<dbReference type="Proteomes" id="UP000094622">
    <property type="component" value="Unassembled WGS sequence"/>
</dbReference>
<organism evidence="6 7">
    <name type="scientific">Methylobrevis pamukkalensis</name>
    <dbReference type="NCBI Taxonomy" id="1439726"/>
    <lineage>
        <taxon>Bacteria</taxon>
        <taxon>Pseudomonadati</taxon>
        <taxon>Pseudomonadota</taxon>
        <taxon>Alphaproteobacteria</taxon>
        <taxon>Hyphomicrobiales</taxon>
        <taxon>Pleomorphomonadaceae</taxon>
        <taxon>Methylobrevis</taxon>
    </lineage>
</organism>
<protein>
    <submittedName>
        <fullName evidence="6">Putative oxidoreductase</fullName>
        <ecNumber evidence="6">1.-.-.-</ecNumber>
    </submittedName>
</protein>
<dbReference type="InterPro" id="IPR051019">
    <property type="entry name" value="VLCFA-Steroid_DH"/>
</dbReference>
<evidence type="ECO:0000256" key="1">
    <source>
        <dbReference type="ARBA" id="ARBA00004240"/>
    </source>
</evidence>
<name>A0A1E3H5B3_9HYPH</name>
<accession>A0A1E3H5B3</accession>
<dbReference type="AlphaFoldDB" id="A0A1E3H5B3"/>
<dbReference type="PROSITE" id="PS00061">
    <property type="entry name" value="ADH_SHORT"/>
    <property type="match status" value="1"/>
</dbReference>
<sequence>MTASSNTAVVTGASTGIGAVYADRLAARGHDLVLVARDENRLRAVAARLPTPTGRRVEVVAADLSTPAGLAVVAGRVGAADVGLLVNNAGIALTGPLAATDPARFRTMLHLNVTAVAELTRAAAVAMSARGHGTIVNVASVAALSGESPRISAGYTATKAFVLALTEGLAPELASSGVRIQAVLPGVTRTPIWELTGIDLGSLPDEIVMEAGDMVDAALAGLALGEIVTIPALPDAAEWTALTEARARLQPNLSRSRPADRYRRPGSAAEPART</sequence>
<dbReference type="InterPro" id="IPR036291">
    <property type="entry name" value="NAD(P)-bd_dom_sf"/>
</dbReference>
<evidence type="ECO:0000256" key="5">
    <source>
        <dbReference type="SAM" id="MobiDB-lite"/>
    </source>
</evidence>
<dbReference type="RefSeq" id="WP_069306126.1">
    <property type="nucleotide sequence ID" value="NZ_MCRJ01000019.1"/>
</dbReference>
<dbReference type="OrthoDB" id="9810734at2"/>